<feature type="domain" description="Bacterial sugar transferase" evidence="8">
    <location>
        <begin position="305"/>
        <end position="494"/>
    </location>
</feature>
<dbReference type="PANTHER" id="PTHR30576:SF10">
    <property type="entry name" value="SLL5057 PROTEIN"/>
    <property type="match status" value="1"/>
</dbReference>
<evidence type="ECO:0000256" key="4">
    <source>
        <dbReference type="ARBA" id="ARBA00022692"/>
    </source>
</evidence>
<dbReference type="Proteomes" id="UP000182409">
    <property type="component" value="Unassembled WGS sequence"/>
</dbReference>
<comment type="subcellular location">
    <subcellularLocation>
        <location evidence="1">Membrane</location>
        <topology evidence="1">Multi-pass membrane protein</topology>
    </subcellularLocation>
</comment>
<evidence type="ECO:0000256" key="5">
    <source>
        <dbReference type="ARBA" id="ARBA00022989"/>
    </source>
</evidence>
<reference evidence="9 10" key="1">
    <citation type="submission" date="2016-10" db="EMBL/GenBank/DDBJ databases">
        <authorList>
            <person name="de Groot N.N."/>
        </authorList>
    </citation>
    <scope>NUCLEOTIDE SEQUENCE [LARGE SCALE GENOMIC DNA]</scope>
    <source>
        <strain evidence="9 10">AB35.6</strain>
    </source>
</reference>
<feature type="transmembrane region" description="Helical" evidence="7">
    <location>
        <begin position="115"/>
        <end position="133"/>
    </location>
</feature>
<feature type="transmembrane region" description="Helical" evidence="7">
    <location>
        <begin position="139"/>
        <end position="165"/>
    </location>
</feature>
<feature type="transmembrane region" description="Helical" evidence="7">
    <location>
        <begin position="33"/>
        <end position="61"/>
    </location>
</feature>
<dbReference type="Pfam" id="PF13727">
    <property type="entry name" value="CoA_binding_3"/>
    <property type="match status" value="1"/>
</dbReference>
<dbReference type="InterPro" id="IPR017475">
    <property type="entry name" value="EPS_sugar_tfrase"/>
</dbReference>
<feature type="transmembrane region" description="Helical" evidence="7">
    <location>
        <begin position="81"/>
        <end position="103"/>
    </location>
</feature>
<evidence type="ECO:0000256" key="2">
    <source>
        <dbReference type="ARBA" id="ARBA00006464"/>
    </source>
</evidence>
<keyword evidence="4 7" id="KW-0812">Transmembrane</keyword>
<keyword evidence="6 7" id="KW-0472">Membrane</keyword>
<dbReference type="RefSeq" id="WP_139285263.1">
    <property type="nucleotide sequence ID" value="NZ_FNSD01000001.1"/>
</dbReference>
<dbReference type="EMBL" id="FNSD01000001">
    <property type="protein sequence ID" value="SEC61207.1"/>
    <property type="molecule type" value="Genomic_DNA"/>
</dbReference>
<evidence type="ECO:0000313" key="10">
    <source>
        <dbReference type="Proteomes" id="UP000182409"/>
    </source>
</evidence>
<proteinExistence type="inferred from homology"/>
<name>A0A1H4TXP1_9BACT</name>
<dbReference type="GO" id="GO:0016780">
    <property type="term" value="F:phosphotransferase activity, for other substituted phosphate groups"/>
    <property type="evidence" value="ECO:0007669"/>
    <property type="project" value="TreeGrafter"/>
</dbReference>
<feature type="transmembrane region" description="Helical" evidence="7">
    <location>
        <begin position="310"/>
        <end position="331"/>
    </location>
</feature>
<comment type="similarity">
    <text evidence="2">Belongs to the bacterial sugar transferase family.</text>
</comment>
<dbReference type="InterPro" id="IPR003362">
    <property type="entry name" value="Bact_transf"/>
</dbReference>
<gene>
    <name evidence="9" type="ORF">SAMN05443244_3893</name>
</gene>
<dbReference type="GO" id="GO:0016020">
    <property type="term" value="C:membrane"/>
    <property type="evidence" value="ECO:0007669"/>
    <property type="project" value="UniProtKB-SubCell"/>
</dbReference>
<evidence type="ECO:0000256" key="3">
    <source>
        <dbReference type="ARBA" id="ARBA00022679"/>
    </source>
</evidence>
<dbReference type="Gene3D" id="3.40.50.720">
    <property type="entry name" value="NAD(P)-binding Rossmann-like Domain"/>
    <property type="match status" value="1"/>
</dbReference>
<dbReference type="Pfam" id="PF02397">
    <property type="entry name" value="Bac_transf"/>
    <property type="match status" value="1"/>
</dbReference>
<evidence type="ECO:0000259" key="8">
    <source>
        <dbReference type="Pfam" id="PF02397"/>
    </source>
</evidence>
<evidence type="ECO:0000256" key="7">
    <source>
        <dbReference type="SAM" id="Phobius"/>
    </source>
</evidence>
<protein>
    <submittedName>
        <fullName evidence="9">Exopolysaccharide biosynthesis polyprenyl glycosylphosphotransferase</fullName>
    </submittedName>
</protein>
<dbReference type="PANTHER" id="PTHR30576">
    <property type="entry name" value="COLANIC BIOSYNTHESIS UDP-GLUCOSE LIPID CARRIER TRANSFERASE"/>
    <property type="match status" value="1"/>
</dbReference>
<evidence type="ECO:0000256" key="1">
    <source>
        <dbReference type="ARBA" id="ARBA00004141"/>
    </source>
</evidence>
<keyword evidence="5 7" id="KW-1133">Transmembrane helix</keyword>
<evidence type="ECO:0000256" key="6">
    <source>
        <dbReference type="ARBA" id="ARBA00023136"/>
    </source>
</evidence>
<dbReference type="OrthoDB" id="9808602at2"/>
<sequence length="499" mass="55514">MPTADPVRSVAPLSTAKAIHSGHRIAGNFNDRLAVRFLGTSAVACMDLLLLSASFVVTTVLCYRLPTQSNLATFLSLRISMRNLLLGLACVLLWHGALWASGIHRSQTFKHQMRRIPLAICLTTLVAMFAFFQRSSENVFFAGAVMWLLSLFCFCGSRLLIFLFVRFVRAQVGAHRSAIVVGSGSVAQDLCRQITADSHSRYKVIGFVDSAPQEFAESNIGQHLGTFDQLEEILLGQPVDDVFIALPQRSSYVVTQRALALCEIAGIQSHLPANNFQTSITKRVSAEGSQMVLHMVHHDSRRFLKRSFDLAGASFGLLLLSPLLLVIAILVKLTSDGPIIFKQKRYGWNRRIFHMYKFRSMVVDAEKQQAKLEHLNELGGPVFKITNDPRVTKIGAFIRKTSLDELPQLFNVLRGEMSLVGPRPLPMRDVGRVNELSTMRRFSVKPGMTGLWQVSGRSSLDFSGWMTLDLSYIDEWSLGLDLRILAQTFPAVMKGRGAS</sequence>
<evidence type="ECO:0000313" key="9">
    <source>
        <dbReference type="EMBL" id="SEC61207.1"/>
    </source>
</evidence>
<dbReference type="NCBIfam" id="TIGR03025">
    <property type="entry name" value="EPS_sugtrans"/>
    <property type="match status" value="1"/>
</dbReference>
<organism evidence="9 10">
    <name type="scientific">Terriglobus roseus</name>
    <dbReference type="NCBI Taxonomy" id="392734"/>
    <lineage>
        <taxon>Bacteria</taxon>
        <taxon>Pseudomonadati</taxon>
        <taxon>Acidobacteriota</taxon>
        <taxon>Terriglobia</taxon>
        <taxon>Terriglobales</taxon>
        <taxon>Acidobacteriaceae</taxon>
        <taxon>Terriglobus</taxon>
    </lineage>
</organism>
<keyword evidence="3 9" id="KW-0808">Transferase</keyword>
<dbReference type="AlphaFoldDB" id="A0A1H4TXP1"/>
<accession>A0A1H4TXP1</accession>